<dbReference type="Gene3D" id="2.60.200.20">
    <property type="match status" value="1"/>
</dbReference>
<dbReference type="RefSeq" id="XP_067167041.1">
    <property type="nucleotide sequence ID" value="XM_067310940.1"/>
</dbReference>
<dbReference type="PANTHER" id="PTHR18853:SF7">
    <property type="entry name" value="FORKHEAD-ASSOCIATED DOMAIN-CONTAINING PROTEIN 1"/>
    <property type="match status" value="1"/>
</dbReference>
<proteinExistence type="predicted"/>
<feature type="domain" description="FHA" evidence="2">
    <location>
        <begin position="19"/>
        <end position="70"/>
    </location>
</feature>
<evidence type="ECO:0000256" key="1">
    <source>
        <dbReference type="SAM" id="Coils"/>
    </source>
</evidence>
<reference evidence="4" key="1">
    <citation type="submission" date="2025-08" db="UniProtKB">
        <authorList>
            <consortium name="RefSeq"/>
        </authorList>
    </citation>
    <scope>IDENTIFICATION</scope>
    <source>
        <tissue evidence="4">Blood</tissue>
    </source>
</reference>
<dbReference type="GeneID" id="106485361"/>
<feature type="coiled-coil region" evidence="1">
    <location>
        <begin position="871"/>
        <end position="898"/>
    </location>
</feature>
<dbReference type="InterPro" id="IPR000253">
    <property type="entry name" value="FHA_dom"/>
</dbReference>
<feature type="coiled-coil region" evidence="1">
    <location>
        <begin position="424"/>
        <end position="476"/>
    </location>
</feature>
<accession>A0ABM4FQ20</accession>
<dbReference type="SUPFAM" id="SSF49879">
    <property type="entry name" value="SMAD/FHA domain"/>
    <property type="match status" value="1"/>
</dbReference>
<feature type="coiled-coil region" evidence="1">
    <location>
        <begin position="242"/>
        <end position="298"/>
    </location>
</feature>
<evidence type="ECO:0000259" key="2">
    <source>
        <dbReference type="PROSITE" id="PS50006"/>
    </source>
</evidence>
<keyword evidence="3" id="KW-1185">Reference proteome</keyword>
<keyword evidence="1" id="KW-0175">Coiled coil</keyword>
<sequence>MRAFLKSSEGCFPLKSPTTTIGRHRDADVVLESAGVEDRHAVLESAGPGGGFVLQDLSGGSGTFVNGCHVQNAAVSVSAGDVLRFGPQGPAFELVVDGAPQLSYPPVKRRTAWPGHLQLVTEPKLHAPSTPPHLPLLQSQHCPSTHSSWAPGAAGHVPHPPLRKRPLSAWARSVTSSFSPDTFILTNISGNGQSGAAGVPSLGIHNVDFLLQEKDEKLLRLEKEISRLSGFETEMKHKDTVIANLQEEIATMAKTMAQAAARSNVELTQKLLTFDQEMGAKTEEIKALKEQISNLQKDSSQVFSHSLSERDLEIVSLKKESEKLKRDQALTAGLVTSLQREIAVKEQKIQQLNQEAEKIKKENREKDNQLAVVSAKCSRIKEEMKHELGEREAIAYRNRIGELELHLKGLQGEIQKHCAEQETIRNKLSKKAKAEEELKKACERKSQQLQEMGRRERLLKSNLDRAKDQLESFKHQVVQVCFPQATGAAEKSITDQQLIEKIRQISEENQRSLEKEKFFQEEISSRLSKEKELSENVEVFKKSLCELQAFLRTSCCSTSLRRELCNFEALCVDPFVLEIHTAVVETVRLLLAWMEGVEQLLESAGLDLPSSDKGLSACIRRLLENNHEATKRIQILETQLDKVQESQDALLQEHLNELKAKHEQDLQIKINQIILEKEEESKEILESAVSKEKDKFKQSVDEEKKKIQDLENHLRSMTEVIEMKSKEQEVVNVKLREAMDNLEETGKREIMLKQQLLMQDEQLKITQDENELLKQKIQKEIVEYKEQIKQHSQTIVALEDRLLKAKQEQKTLEEENAALLEKIEGFQGDPCRSSSGASLAVSHTEESPGCLMQRQELAAAQNTILSKEAVIVGLTKELAETKARMSDMRGELSEKQKEELEWNLSRVKCQESELNMLREKLFEMSNLVDKKNKDLKAVAEELRQAQENLKVMKDASKETAEELEILPQTQVEASTATVDEVSKRDLALDLADIGAKCRGLRHEETIRRQKEGLAELRERIKTLEKAQSSAVTSQGPEPFVVLKRDLPEKMVQNAGLRKELLPLAIPKRNASKFPSGFPNECSLVAVDEPANVEVSDALDLSEKMYLDLIRALGALMNMKELTEMQSVKHLSQEEREKVGLQRQKDLELLYDKISKLKSRLERKEEMLKDYESSAERLRLNQVSLRACQEEMTKLEDEVYREAEENALLKEALERTQVQLNQEKRLNRAVKLHKSLVEDKEKRNEKELPGCAHSQKGRVRKPGALKFFLSEKQKVKDRTAETCRTAST</sequence>
<dbReference type="PROSITE" id="PS50006">
    <property type="entry name" value="FHA_DOMAIN"/>
    <property type="match status" value="1"/>
</dbReference>
<dbReference type="Proteomes" id="UP001652627">
    <property type="component" value="Chromosome 26"/>
</dbReference>
<feature type="coiled-coil region" evidence="1">
    <location>
        <begin position="1146"/>
        <end position="1225"/>
    </location>
</feature>
<evidence type="ECO:0000313" key="3">
    <source>
        <dbReference type="Proteomes" id="UP001652627"/>
    </source>
</evidence>
<dbReference type="PANTHER" id="PTHR18853">
    <property type="entry name" value="FORKHEAD-ASSOCIATED DOMAIN-CONTAINING PROTEIN 1-RELATED"/>
    <property type="match status" value="1"/>
</dbReference>
<dbReference type="InterPro" id="IPR052642">
    <property type="entry name" value="CC-FHA_domain"/>
</dbReference>
<dbReference type="SMART" id="SM00240">
    <property type="entry name" value="FHA"/>
    <property type="match status" value="1"/>
</dbReference>
<dbReference type="InterPro" id="IPR008984">
    <property type="entry name" value="SMAD_FHA_dom_sf"/>
</dbReference>
<name>A0ABM4FQ20_9AVES</name>
<gene>
    <name evidence="4" type="primary">FHAD1</name>
</gene>
<organism evidence="3 4">
    <name type="scientific">Apteryx mantelli</name>
    <name type="common">North Island brown kiwi</name>
    <dbReference type="NCBI Taxonomy" id="2696672"/>
    <lineage>
        <taxon>Eukaryota</taxon>
        <taxon>Metazoa</taxon>
        <taxon>Chordata</taxon>
        <taxon>Craniata</taxon>
        <taxon>Vertebrata</taxon>
        <taxon>Euteleostomi</taxon>
        <taxon>Archelosauria</taxon>
        <taxon>Archosauria</taxon>
        <taxon>Dinosauria</taxon>
        <taxon>Saurischia</taxon>
        <taxon>Theropoda</taxon>
        <taxon>Coelurosauria</taxon>
        <taxon>Aves</taxon>
        <taxon>Palaeognathae</taxon>
        <taxon>Apterygiformes</taxon>
        <taxon>Apterygidae</taxon>
        <taxon>Apteryx</taxon>
    </lineage>
</organism>
<feature type="coiled-coil region" evidence="1">
    <location>
        <begin position="928"/>
        <end position="962"/>
    </location>
</feature>
<protein>
    <submittedName>
        <fullName evidence="4">Forkhead-associated domain-containing protein 1</fullName>
    </submittedName>
</protein>
<feature type="coiled-coil region" evidence="1">
    <location>
        <begin position="335"/>
        <end position="376"/>
    </location>
</feature>
<feature type="coiled-coil region" evidence="1">
    <location>
        <begin position="619"/>
        <end position="829"/>
    </location>
</feature>
<evidence type="ECO:0000313" key="4">
    <source>
        <dbReference type="RefSeq" id="XP_067167041.1"/>
    </source>
</evidence>
<dbReference type="Pfam" id="PF00498">
    <property type="entry name" value="FHA"/>
    <property type="match status" value="1"/>
</dbReference>